<protein>
    <submittedName>
        <fullName evidence="10">Uncharacterized protein</fullName>
    </submittedName>
</protein>
<dbReference type="InterPro" id="IPR051586">
    <property type="entry name" value="PKC-binding_NELL"/>
</dbReference>
<feature type="domain" description="EGF-like" evidence="8">
    <location>
        <begin position="154"/>
        <end position="192"/>
    </location>
</feature>
<dbReference type="InterPro" id="IPR009030">
    <property type="entry name" value="Growth_fac_rcpt_cys_sf"/>
</dbReference>
<dbReference type="PROSITE" id="PS50184">
    <property type="entry name" value="VWFC_2"/>
    <property type="match status" value="1"/>
</dbReference>
<evidence type="ECO:0000313" key="10">
    <source>
        <dbReference type="EMBL" id="CAH1106288.1"/>
    </source>
</evidence>
<dbReference type="SMART" id="SM00214">
    <property type="entry name" value="VWC"/>
    <property type="match status" value="2"/>
</dbReference>
<evidence type="ECO:0000256" key="7">
    <source>
        <dbReference type="SAM" id="MobiDB-lite"/>
    </source>
</evidence>
<dbReference type="CDD" id="cd00054">
    <property type="entry name" value="EGF_CA"/>
    <property type="match status" value="2"/>
</dbReference>
<feature type="region of interest" description="Disordered" evidence="7">
    <location>
        <begin position="432"/>
        <end position="475"/>
    </location>
</feature>
<dbReference type="Pfam" id="PF12947">
    <property type="entry name" value="EGF_3"/>
    <property type="match status" value="1"/>
</dbReference>
<feature type="domain" description="EGF-like" evidence="8">
    <location>
        <begin position="81"/>
        <end position="121"/>
    </location>
</feature>
<dbReference type="Gene3D" id="2.10.70.10">
    <property type="entry name" value="Complement Module, domain 1"/>
    <property type="match status" value="1"/>
</dbReference>
<sequence>MNCKKIVPERDCPKLNCPVEVQYSIPEHCCNMCPDTNECDREGGLDGHHCHQNTICVNTPGSYLCQCLPGYRRIDRFNCAELDECSTGEHNCDVNAECINTQGSYHCVCKEGYTGDGYTCQPVCKHKCINGGVCTSPGKCSCPQGYTGHSCELDLDECATDTHRCTNASICVNMIGWYYCKCKNGYKNPYKDNNLGLICEDINECNSSLHSCHPSAQCKNTDGGYKCECPPERPTCKLSCKFEEGELPNGWRGLLTNHLCQECECNKGVLTCEQLKCNCSLPNMSDNNCCPECNPRHSCRHQELRHVIFNHGDHWSFQCHTCECYKGEIDCMPMICPPLFCDNPVKNPEDCCGHCEGDPCSLTTGNSSATGQSCTYRGRTIQSGSQFIDPNDRCTTCNCKDGTLCCNYNIHCGGYQRPVGYGGVVASKNVHSTSDSDNVKQSSYRQLAAHSAGPYNIESTSSETERRPKRAPGAG</sequence>
<dbReference type="InterPro" id="IPR001007">
    <property type="entry name" value="VWF_dom"/>
</dbReference>
<evidence type="ECO:0000256" key="5">
    <source>
        <dbReference type="ARBA" id="ARBA00023180"/>
    </source>
</evidence>
<keyword evidence="2" id="KW-0732">Signal</keyword>
<dbReference type="InterPro" id="IPR024731">
    <property type="entry name" value="NELL2-like_EGF"/>
</dbReference>
<dbReference type="SUPFAM" id="SSF57184">
    <property type="entry name" value="Growth factor receptor domain"/>
    <property type="match status" value="1"/>
</dbReference>
<evidence type="ECO:0000259" key="9">
    <source>
        <dbReference type="PROSITE" id="PS50184"/>
    </source>
</evidence>
<dbReference type="GO" id="GO:0005615">
    <property type="term" value="C:extracellular space"/>
    <property type="evidence" value="ECO:0007669"/>
    <property type="project" value="TreeGrafter"/>
</dbReference>
<keyword evidence="3" id="KW-0677">Repeat</keyword>
<dbReference type="InterPro" id="IPR000152">
    <property type="entry name" value="EGF-type_Asp/Asn_hydroxyl_site"/>
</dbReference>
<dbReference type="PROSITE" id="PS00022">
    <property type="entry name" value="EGF_1"/>
    <property type="match status" value="1"/>
</dbReference>
<dbReference type="OrthoDB" id="6516201at2759"/>
<dbReference type="PROSITE" id="PS01208">
    <property type="entry name" value="VWFC_1"/>
    <property type="match status" value="1"/>
</dbReference>
<dbReference type="PANTHER" id="PTHR24042">
    <property type="entry name" value="NEL HOMOLOG"/>
    <property type="match status" value="1"/>
</dbReference>
<dbReference type="PROSITE" id="PS01187">
    <property type="entry name" value="EGF_CA"/>
    <property type="match status" value="3"/>
</dbReference>
<feature type="domain" description="EGF-like" evidence="8">
    <location>
        <begin position="201"/>
        <end position="237"/>
    </location>
</feature>
<proteinExistence type="predicted"/>
<dbReference type="SUPFAM" id="SSF57603">
    <property type="entry name" value="FnI-like domain"/>
    <property type="match status" value="1"/>
</dbReference>
<keyword evidence="5" id="KW-0325">Glycoprotein</keyword>
<dbReference type="PROSITE" id="PS01186">
    <property type="entry name" value="EGF_2"/>
    <property type="match status" value="3"/>
</dbReference>
<dbReference type="Pfam" id="PF07645">
    <property type="entry name" value="EGF_CA"/>
    <property type="match status" value="3"/>
</dbReference>
<gene>
    <name evidence="10" type="ORF">PSYICH_LOCUS7184</name>
</gene>
<evidence type="ECO:0000313" key="11">
    <source>
        <dbReference type="Proteomes" id="UP001153636"/>
    </source>
</evidence>
<dbReference type="FunFam" id="2.10.25.10:FF:000049">
    <property type="entry name" value="Fibrillin 2"/>
    <property type="match status" value="1"/>
</dbReference>
<feature type="disulfide bond" evidence="6">
    <location>
        <begin position="142"/>
        <end position="151"/>
    </location>
</feature>
<dbReference type="InterPro" id="IPR049883">
    <property type="entry name" value="NOTCH1_EGF-like"/>
</dbReference>
<feature type="compositionally biased region" description="Polar residues" evidence="7">
    <location>
        <begin position="432"/>
        <end position="445"/>
    </location>
</feature>
<dbReference type="FunFam" id="2.10.25.10:FF:000005">
    <property type="entry name" value="Fibrillin 2"/>
    <property type="match status" value="1"/>
</dbReference>
<name>A0A9P0CU71_9CUCU</name>
<dbReference type="InterPro" id="IPR001881">
    <property type="entry name" value="EGF-like_Ca-bd_dom"/>
</dbReference>
<feature type="disulfide bond" evidence="6">
    <location>
        <begin position="124"/>
        <end position="134"/>
    </location>
</feature>
<evidence type="ECO:0000256" key="4">
    <source>
        <dbReference type="ARBA" id="ARBA00023157"/>
    </source>
</evidence>
<dbReference type="GO" id="GO:0008201">
    <property type="term" value="F:heparin binding"/>
    <property type="evidence" value="ECO:0007669"/>
    <property type="project" value="TreeGrafter"/>
</dbReference>
<evidence type="ECO:0000256" key="6">
    <source>
        <dbReference type="PROSITE-ProRule" id="PRU00076"/>
    </source>
</evidence>
<dbReference type="SMART" id="SM00181">
    <property type="entry name" value="EGF"/>
    <property type="match status" value="5"/>
</dbReference>
<keyword evidence="4 6" id="KW-1015">Disulfide bond</keyword>
<evidence type="ECO:0000256" key="1">
    <source>
        <dbReference type="ARBA" id="ARBA00022536"/>
    </source>
</evidence>
<dbReference type="InterPro" id="IPR000742">
    <property type="entry name" value="EGF"/>
</dbReference>
<comment type="caution">
    <text evidence="6">Lacks conserved residue(s) required for the propagation of feature annotation.</text>
</comment>
<evidence type="ECO:0000256" key="2">
    <source>
        <dbReference type="ARBA" id="ARBA00022729"/>
    </source>
</evidence>
<feature type="domain" description="VWFC" evidence="9">
    <location>
        <begin position="297"/>
        <end position="356"/>
    </location>
</feature>
<dbReference type="Proteomes" id="UP001153636">
    <property type="component" value="Chromosome 2"/>
</dbReference>
<keyword evidence="11" id="KW-1185">Reference proteome</keyword>
<organism evidence="10 11">
    <name type="scientific">Psylliodes chrysocephalus</name>
    <dbReference type="NCBI Taxonomy" id="3402493"/>
    <lineage>
        <taxon>Eukaryota</taxon>
        <taxon>Metazoa</taxon>
        <taxon>Ecdysozoa</taxon>
        <taxon>Arthropoda</taxon>
        <taxon>Hexapoda</taxon>
        <taxon>Insecta</taxon>
        <taxon>Pterygota</taxon>
        <taxon>Neoptera</taxon>
        <taxon>Endopterygota</taxon>
        <taxon>Coleoptera</taxon>
        <taxon>Polyphaga</taxon>
        <taxon>Cucujiformia</taxon>
        <taxon>Chrysomeloidea</taxon>
        <taxon>Chrysomelidae</taxon>
        <taxon>Galerucinae</taxon>
        <taxon>Alticini</taxon>
        <taxon>Psylliodes</taxon>
    </lineage>
</organism>
<accession>A0A9P0CU71</accession>
<dbReference type="Pfam" id="PF00093">
    <property type="entry name" value="VWC"/>
    <property type="match status" value="1"/>
</dbReference>
<dbReference type="GO" id="GO:0005509">
    <property type="term" value="F:calcium ion binding"/>
    <property type="evidence" value="ECO:0007669"/>
    <property type="project" value="InterPro"/>
</dbReference>
<dbReference type="EMBL" id="OV651814">
    <property type="protein sequence ID" value="CAH1106288.1"/>
    <property type="molecule type" value="Genomic_DNA"/>
</dbReference>
<feature type="domain" description="EGF-like" evidence="8">
    <location>
        <begin position="122"/>
        <end position="152"/>
    </location>
</feature>
<evidence type="ECO:0000259" key="8">
    <source>
        <dbReference type="PROSITE" id="PS50026"/>
    </source>
</evidence>
<dbReference type="PROSITE" id="PS00010">
    <property type="entry name" value="ASX_HYDROXYL"/>
    <property type="match status" value="4"/>
</dbReference>
<reference evidence="10" key="1">
    <citation type="submission" date="2022-01" db="EMBL/GenBank/DDBJ databases">
        <authorList>
            <person name="King R."/>
        </authorList>
    </citation>
    <scope>NUCLEOTIDE SEQUENCE</scope>
</reference>
<dbReference type="Gene3D" id="2.10.25.10">
    <property type="entry name" value="Laminin"/>
    <property type="match status" value="5"/>
</dbReference>
<dbReference type="PANTHER" id="PTHR24042:SF5">
    <property type="entry name" value="EGF-LIKE CALCIUM-BINDING DOMAIN-CONTAINING PROTEIN"/>
    <property type="match status" value="1"/>
</dbReference>
<dbReference type="Gene3D" id="6.20.200.20">
    <property type="match status" value="1"/>
</dbReference>
<dbReference type="PROSITE" id="PS50026">
    <property type="entry name" value="EGF_3"/>
    <property type="match status" value="5"/>
</dbReference>
<feature type="domain" description="EGF-like" evidence="8">
    <location>
        <begin position="35"/>
        <end position="80"/>
    </location>
</feature>
<dbReference type="InterPro" id="IPR018097">
    <property type="entry name" value="EGF_Ca-bd_CS"/>
</dbReference>
<dbReference type="AlphaFoldDB" id="A0A9P0CU71"/>
<dbReference type="SUPFAM" id="SSF57196">
    <property type="entry name" value="EGF/Laminin"/>
    <property type="match status" value="2"/>
</dbReference>
<keyword evidence="1 6" id="KW-0245">EGF-like domain</keyword>
<evidence type="ECO:0000256" key="3">
    <source>
        <dbReference type="ARBA" id="ARBA00022737"/>
    </source>
</evidence>
<dbReference type="SMART" id="SM00179">
    <property type="entry name" value="EGF_CA"/>
    <property type="match status" value="4"/>
</dbReference>